<feature type="compositionally biased region" description="Basic and acidic residues" evidence="3">
    <location>
        <begin position="218"/>
        <end position="236"/>
    </location>
</feature>
<dbReference type="GO" id="GO:0000214">
    <property type="term" value="C:tRNA-intron endonuclease complex"/>
    <property type="evidence" value="ECO:0007669"/>
    <property type="project" value="TreeGrafter"/>
</dbReference>
<dbReference type="InterPro" id="IPR024336">
    <property type="entry name" value="tRNA_splic_suSen54_N"/>
</dbReference>
<evidence type="ECO:0000259" key="4">
    <source>
        <dbReference type="Pfam" id="PF12928"/>
    </source>
</evidence>
<reference evidence="5" key="1">
    <citation type="submission" date="2021-01" db="EMBL/GenBank/DDBJ databases">
        <authorList>
            <person name="Zahm M."/>
            <person name="Roques C."/>
            <person name="Cabau C."/>
            <person name="Klopp C."/>
            <person name="Donnadieu C."/>
            <person name="Jouanno E."/>
            <person name="Lampietro C."/>
            <person name="Louis A."/>
            <person name="Herpin A."/>
            <person name="Echchiki A."/>
            <person name="Berthelot C."/>
            <person name="Parey E."/>
            <person name="Roest-Crollius H."/>
            <person name="Braasch I."/>
            <person name="Postlethwait J."/>
            <person name="Bobe J."/>
            <person name="Montfort J."/>
            <person name="Bouchez O."/>
            <person name="Begum T."/>
            <person name="Mejri S."/>
            <person name="Adams A."/>
            <person name="Chen W.-J."/>
            <person name="Guiguen Y."/>
        </authorList>
    </citation>
    <scope>NUCLEOTIDE SEQUENCE</scope>
    <source>
        <tissue evidence="5">Blood</tissue>
    </source>
</reference>
<comment type="similarity">
    <text evidence="1">Belongs to the SEN54 family.</text>
</comment>
<keyword evidence="6" id="KW-1185">Reference proteome</keyword>
<protein>
    <recommendedName>
        <fullName evidence="4">tRNA-splicing endonuclease subunit Sen54 N-terminal domain-containing protein</fullName>
    </recommendedName>
</protein>
<evidence type="ECO:0000313" key="5">
    <source>
        <dbReference type="EMBL" id="KAI1884229.1"/>
    </source>
</evidence>
<dbReference type="PANTHER" id="PTHR21027">
    <property type="entry name" value="TRNA-SPLICING ENDONUCLEASE SUBUNIT SEN54"/>
    <property type="match status" value="1"/>
</dbReference>
<organism evidence="5 6">
    <name type="scientific">Albula goreensis</name>
    <dbReference type="NCBI Taxonomy" id="1534307"/>
    <lineage>
        <taxon>Eukaryota</taxon>
        <taxon>Metazoa</taxon>
        <taxon>Chordata</taxon>
        <taxon>Craniata</taxon>
        <taxon>Vertebrata</taxon>
        <taxon>Euteleostomi</taxon>
        <taxon>Actinopterygii</taxon>
        <taxon>Neopterygii</taxon>
        <taxon>Teleostei</taxon>
        <taxon>Albuliformes</taxon>
        <taxon>Albulidae</taxon>
        <taxon>Albula</taxon>
    </lineage>
</organism>
<feature type="compositionally biased region" description="Polar residues" evidence="3">
    <location>
        <begin position="179"/>
        <end position="189"/>
    </location>
</feature>
<dbReference type="AlphaFoldDB" id="A0A8T3CGM8"/>
<accession>A0A8T3CGM8</accession>
<sequence length="528" mass="60806">MADASQTRKDVDLGFCSELLSPSELFAARSRSHKIPVRGQKDFIPDGSKQQQERLERSLEEQWTLLSEERVERLGNLVKAVWIPKEGVVELQSPAGKFWQTMGFSENGKQFLLPEEALYLMECGNVQVFYHELPLSIQEGYERFLSRDTLSLQQYQVFGHLKRLGYVVTRFDPSSRIPSQYEQQLNLPQVSDRPGRRLKRKRSLSPASSQTDGQEGQVGEKMEVEQCQMEDQKPDSTPEPVCTHSRVEEEEKKEEEEVEGPAVRDPAEMETTADCRSWWVEKKADPELRSMPCSGPRWDFHSIPFPDLGCRGRPPSLAPPDPALLPGLLSVGRCDVAPWLRELNKRKEHLSHRERERLRDRARYRRDVNEDREVRRCRNWADYRQLLEKRSQCRHRDRPAHLWEGKVTPLVQPGQYTSYGDLMNRTGVIQPLNLLEAVSRLGQGSEEFNIRYNVYQPDTVADYKKTSPGKPYSRMCVCSFDSPVPDLRTLKLLACQSGDVPVTFAVVDHGDISFYSFKSFQLPTDLPH</sequence>
<dbReference type="OrthoDB" id="408683at2759"/>
<dbReference type="PANTHER" id="PTHR21027:SF1">
    <property type="entry name" value="TRNA-SPLICING ENDONUCLEASE SUBUNIT SEN54"/>
    <property type="match status" value="1"/>
</dbReference>
<feature type="compositionally biased region" description="Polar residues" evidence="3">
    <location>
        <begin position="205"/>
        <end position="214"/>
    </location>
</feature>
<dbReference type="GO" id="GO:0000379">
    <property type="term" value="P:tRNA-type intron splice site recognition and cleavage"/>
    <property type="evidence" value="ECO:0007669"/>
    <property type="project" value="TreeGrafter"/>
</dbReference>
<dbReference type="InterPro" id="IPR024337">
    <property type="entry name" value="tRNA_splic_suSen54"/>
</dbReference>
<keyword evidence="2" id="KW-0819">tRNA processing</keyword>
<evidence type="ECO:0000256" key="2">
    <source>
        <dbReference type="ARBA" id="ARBA00022694"/>
    </source>
</evidence>
<dbReference type="EMBL" id="JAERUA010000022">
    <property type="protein sequence ID" value="KAI1884229.1"/>
    <property type="molecule type" value="Genomic_DNA"/>
</dbReference>
<evidence type="ECO:0000256" key="3">
    <source>
        <dbReference type="SAM" id="MobiDB-lite"/>
    </source>
</evidence>
<feature type="domain" description="tRNA-splicing endonuclease subunit Sen54 N-terminal" evidence="4">
    <location>
        <begin position="63"/>
        <end position="130"/>
    </location>
</feature>
<feature type="region of interest" description="Disordered" evidence="3">
    <location>
        <begin position="179"/>
        <end position="270"/>
    </location>
</feature>
<dbReference type="Proteomes" id="UP000829720">
    <property type="component" value="Unassembled WGS sequence"/>
</dbReference>
<evidence type="ECO:0000256" key="1">
    <source>
        <dbReference type="ARBA" id="ARBA00005736"/>
    </source>
</evidence>
<comment type="caution">
    <text evidence="5">The sequence shown here is derived from an EMBL/GenBank/DDBJ whole genome shotgun (WGS) entry which is preliminary data.</text>
</comment>
<proteinExistence type="inferred from homology"/>
<evidence type="ECO:0000313" key="6">
    <source>
        <dbReference type="Proteomes" id="UP000829720"/>
    </source>
</evidence>
<gene>
    <name evidence="5" type="ORF">AGOR_G00224300</name>
</gene>
<name>A0A8T3CGM8_9TELE</name>
<dbReference type="Pfam" id="PF12928">
    <property type="entry name" value="tRNA_int_end_N2"/>
    <property type="match status" value="1"/>
</dbReference>